<name>A0A6B2G3P0_MYXSQ</name>
<organism evidence="2">
    <name type="scientific">Myxobolus squamalis</name>
    <name type="common">Myxosporean</name>
    <dbReference type="NCBI Taxonomy" id="59785"/>
    <lineage>
        <taxon>Eukaryota</taxon>
        <taxon>Metazoa</taxon>
        <taxon>Cnidaria</taxon>
        <taxon>Myxozoa</taxon>
        <taxon>Myxosporea</taxon>
        <taxon>Bivalvulida</taxon>
        <taxon>Platysporina</taxon>
        <taxon>Myxobolidae</taxon>
        <taxon>Myxobolus</taxon>
    </lineage>
</organism>
<accession>A0A6B2G3P0</accession>
<proteinExistence type="predicted"/>
<dbReference type="Pfam" id="PF21933">
    <property type="entry name" value="MCM5_C"/>
    <property type="match status" value="1"/>
</dbReference>
<evidence type="ECO:0000313" key="2">
    <source>
        <dbReference type="EMBL" id="NDJ98187.1"/>
    </source>
</evidence>
<dbReference type="InterPro" id="IPR054125">
    <property type="entry name" value="MCM5_C"/>
</dbReference>
<dbReference type="AlphaFoldDB" id="A0A6B2G3P0"/>
<feature type="domain" description="MCM5 C-terminal" evidence="1">
    <location>
        <begin position="49"/>
        <end position="107"/>
    </location>
</feature>
<evidence type="ECO:0000259" key="1">
    <source>
        <dbReference type="Pfam" id="PF21933"/>
    </source>
</evidence>
<protein>
    <submittedName>
        <fullName evidence="2">DNA replication licensing factor Mcm5 (Trinotate prediction)</fullName>
    </submittedName>
</protein>
<reference evidence="2" key="1">
    <citation type="submission" date="2018-11" db="EMBL/GenBank/DDBJ databases">
        <title>Myxobolus squamalis genome and transcriptome.</title>
        <authorList>
            <person name="Yahalomi D."/>
            <person name="Atkinson S.D."/>
            <person name="Neuhof M."/>
            <person name="Chang E.S."/>
            <person name="Philippe H."/>
            <person name="Cartwright P."/>
            <person name="Bartholomew J.L."/>
            <person name="Huchon D."/>
        </authorList>
    </citation>
    <scope>NUCLEOTIDE SEQUENCE</scope>
    <source>
        <strain evidence="2">71B08</strain>
        <tissue evidence="2">Whole</tissue>
    </source>
</reference>
<dbReference type="EMBL" id="GHBR01004639">
    <property type="protein sequence ID" value="NDJ98187.1"/>
    <property type="molecule type" value="Transcribed_RNA"/>
</dbReference>
<sequence>MRLQPYVSEENIEEAIRLFHVSTWDAVNRGGLAGSEGFTGLADIDEIRRIETQIKQRFAVGTQVSNQRVLEDLIRQKFTENAVMRVLNIMVMRGELEHRVQGKILYRVR</sequence>